<evidence type="ECO:0000256" key="4">
    <source>
        <dbReference type="ARBA" id="ARBA00022490"/>
    </source>
</evidence>
<feature type="compositionally biased region" description="Basic residues" evidence="11">
    <location>
        <begin position="267"/>
        <end position="278"/>
    </location>
</feature>
<keyword evidence="4" id="KW-0963">Cytoplasm</keyword>
<evidence type="ECO:0000313" key="13">
    <source>
        <dbReference type="EMBL" id="KAJ1692468.1"/>
    </source>
</evidence>
<dbReference type="Proteomes" id="UP001151287">
    <property type="component" value="Unassembled WGS sequence"/>
</dbReference>
<dbReference type="SUPFAM" id="SSF53756">
    <property type="entry name" value="UDP-Glycosyltransferase/glycogen phosphorylase"/>
    <property type="match status" value="1"/>
</dbReference>
<dbReference type="InterPro" id="IPR007235">
    <property type="entry name" value="Glyco_trans_28_C"/>
</dbReference>
<keyword evidence="9" id="KW-0030">Aminoacyl-tRNA synthetase</keyword>
<dbReference type="PANTHER" id="PTHR43450:SF1">
    <property type="entry name" value="ASPARTATE--TRNA LIGASE, CYTOPLASMIC"/>
    <property type="match status" value="1"/>
</dbReference>
<dbReference type="CDD" id="cd00776">
    <property type="entry name" value="AsxRS_core"/>
    <property type="match status" value="1"/>
</dbReference>
<dbReference type="NCBIfam" id="NF003483">
    <property type="entry name" value="PRK05159.1"/>
    <property type="match status" value="1"/>
</dbReference>
<comment type="caution">
    <text evidence="13">The sequence shown here is derived from an EMBL/GenBank/DDBJ whole genome shotgun (WGS) entry which is preliminary data.</text>
</comment>
<proteinExistence type="inferred from homology"/>
<dbReference type="GO" id="GO:0016758">
    <property type="term" value="F:hexosyltransferase activity"/>
    <property type="evidence" value="ECO:0007669"/>
    <property type="project" value="InterPro"/>
</dbReference>
<dbReference type="PRINTS" id="PR01042">
    <property type="entry name" value="TRNASYNTHASP"/>
</dbReference>
<evidence type="ECO:0000256" key="3">
    <source>
        <dbReference type="ARBA" id="ARBA00012841"/>
    </source>
</evidence>
<reference evidence="13" key="1">
    <citation type="journal article" date="2022" name="Cell">
        <title>Repeat-based holocentromeres influence genome architecture and karyotype evolution.</title>
        <authorList>
            <person name="Hofstatter P.G."/>
            <person name="Thangavel G."/>
            <person name="Lux T."/>
            <person name="Neumann P."/>
            <person name="Vondrak T."/>
            <person name="Novak P."/>
            <person name="Zhang M."/>
            <person name="Costa L."/>
            <person name="Castellani M."/>
            <person name="Scott A."/>
            <person name="Toegelov H."/>
            <person name="Fuchs J."/>
            <person name="Mata-Sucre Y."/>
            <person name="Dias Y."/>
            <person name="Vanzela A.L.L."/>
            <person name="Huettel B."/>
            <person name="Almeida C.C.S."/>
            <person name="Simkova H."/>
            <person name="Souza G."/>
            <person name="Pedrosa-Harand A."/>
            <person name="Macas J."/>
            <person name="Mayer K.F.X."/>
            <person name="Houben A."/>
            <person name="Marques A."/>
        </authorList>
    </citation>
    <scope>NUCLEOTIDE SEQUENCE</scope>
    <source>
        <strain evidence="13">RhyBre1mFocal</strain>
    </source>
</reference>
<keyword evidence="7" id="KW-0067">ATP-binding</keyword>
<name>A0A9Q0CEI6_9POAL</name>
<dbReference type="Gene3D" id="3.30.930.10">
    <property type="entry name" value="Bira Bifunctional Protein, Domain 2"/>
    <property type="match status" value="1"/>
</dbReference>
<dbReference type="InterPro" id="IPR004523">
    <property type="entry name" value="Asp-tRNA_synthase_2"/>
</dbReference>
<feature type="region of interest" description="Disordered" evidence="11">
    <location>
        <begin position="243"/>
        <end position="282"/>
    </location>
</feature>
<dbReference type="Pfam" id="PF00152">
    <property type="entry name" value="tRNA-synt_2"/>
    <property type="match status" value="1"/>
</dbReference>
<dbReference type="GO" id="GO:0003723">
    <property type="term" value="F:RNA binding"/>
    <property type="evidence" value="ECO:0007669"/>
    <property type="project" value="TreeGrafter"/>
</dbReference>
<dbReference type="PANTHER" id="PTHR43450">
    <property type="entry name" value="ASPARTYL-TRNA SYNTHETASE"/>
    <property type="match status" value="1"/>
</dbReference>
<evidence type="ECO:0000256" key="1">
    <source>
        <dbReference type="ARBA" id="ARBA00004496"/>
    </source>
</evidence>
<feature type="domain" description="Aminoacyl-transfer RNA synthetases class-II family profile" evidence="12">
    <location>
        <begin position="489"/>
        <end position="782"/>
    </location>
</feature>
<evidence type="ECO:0000256" key="7">
    <source>
        <dbReference type="ARBA" id="ARBA00022840"/>
    </source>
</evidence>
<dbReference type="OrthoDB" id="641239at2759"/>
<dbReference type="Pfam" id="PF04101">
    <property type="entry name" value="Glyco_tran_28_C"/>
    <property type="match status" value="1"/>
</dbReference>
<dbReference type="CDD" id="cd04320">
    <property type="entry name" value="AspRS_cyto_N"/>
    <property type="match status" value="1"/>
</dbReference>
<dbReference type="InterPro" id="IPR004364">
    <property type="entry name" value="Aa-tRNA-synt_II"/>
</dbReference>
<dbReference type="FunFam" id="2.40.50.140:FF:000132">
    <property type="entry name" value="Aspartyl-tRNA synthetase, cytoplasmic"/>
    <property type="match status" value="1"/>
</dbReference>
<keyword evidence="5" id="KW-0436">Ligase</keyword>
<dbReference type="NCBIfam" id="TIGR00458">
    <property type="entry name" value="aspS_nondisc"/>
    <property type="match status" value="1"/>
</dbReference>
<dbReference type="InterPro" id="IPR002312">
    <property type="entry name" value="Asp/Asn-tRNA-synth_IIb"/>
</dbReference>
<evidence type="ECO:0000256" key="6">
    <source>
        <dbReference type="ARBA" id="ARBA00022741"/>
    </source>
</evidence>
<keyword evidence="14" id="KW-1185">Reference proteome</keyword>
<dbReference type="EMBL" id="JAMQYH010000003">
    <property type="protein sequence ID" value="KAJ1692468.1"/>
    <property type="molecule type" value="Genomic_DNA"/>
</dbReference>
<organism evidence="13 14">
    <name type="scientific">Rhynchospora breviuscula</name>
    <dbReference type="NCBI Taxonomy" id="2022672"/>
    <lineage>
        <taxon>Eukaryota</taxon>
        <taxon>Viridiplantae</taxon>
        <taxon>Streptophyta</taxon>
        <taxon>Embryophyta</taxon>
        <taxon>Tracheophyta</taxon>
        <taxon>Spermatophyta</taxon>
        <taxon>Magnoliopsida</taxon>
        <taxon>Liliopsida</taxon>
        <taxon>Poales</taxon>
        <taxon>Cyperaceae</taxon>
        <taxon>Cyperoideae</taxon>
        <taxon>Rhynchosporeae</taxon>
        <taxon>Rhynchospora</taxon>
    </lineage>
</organism>
<evidence type="ECO:0000259" key="12">
    <source>
        <dbReference type="PROSITE" id="PS50862"/>
    </source>
</evidence>
<dbReference type="GO" id="GO:0004815">
    <property type="term" value="F:aspartate-tRNA ligase activity"/>
    <property type="evidence" value="ECO:0007669"/>
    <property type="project" value="UniProtKB-EC"/>
</dbReference>
<dbReference type="HAMAP" id="MF_02075">
    <property type="entry name" value="Asp_tRNA_synth_type2"/>
    <property type="match status" value="1"/>
</dbReference>
<dbReference type="EC" id="6.1.1.12" evidence="3"/>
<dbReference type="AlphaFoldDB" id="A0A9Q0CEI6"/>
<dbReference type="GO" id="GO:0006422">
    <property type="term" value="P:aspartyl-tRNA aminoacylation"/>
    <property type="evidence" value="ECO:0007669"/>
    <property type="project" value="InterPro"/>
</dbReference>
<evidence type="ECO:0000256" key="10">
    <source>
        <dbReference type="ARBA" id="ARBA00047904"/>
    </source>
</evidence>
<dbReference type="GO" id="GO:0017101">
    <property type="term" value="C:aminoacyl-tRNA synthetase multienzyme complex"/>
    <property type="evidence" value="ECO:0007669"/>
    <property type="project" value="TreeGrafter"/>
</dbReference>
<dbReference type="GO" id="GO:0005829">
    <property type="term" value="C:cytosol"/>
    <property type="evidence" value="ECO:0007669"/>
    <property type="project" value="TreeGrafter"/>
</dbReference>
<protein>
    <recommendedName>
        <fullName evidence="3">aspartate--tRNA ligase</fullName>
        <ecNumber evidence="3">6.1.1.12</ecNumber>
    </recommendedName>
</protein>
<dbReference type="Gene3D" id="2.40.50.140">
    <property type="entry name" value="Nucleic acid-binding proteins"/>
    <property type="match status" value="1"/>
</dbReference>
<evidence type="ECO:0000256" key="5">
    <source>
        <dbReference type="ARBA" id="ARBA00022598"/>
    </source>
</evidence>
<dbReference type="PROSITE" id="PS50862">
    <property type="entry name" value="AA_TRNA_LIGASE_II"/>
    <property type="match status" value="1"/>
</dbReference>
<dbReference type="SUPFAM" id="SSF55681">
    <property type="entry name" value="Class II aaRS and biotin synthetases"/>
    <property type="match status" value="1"/>
</dbReference>
<dbReference type="GO" id="GO:0005524">
    <property type="term" value="F:ATP binding"/>
    <property type="evidence" value="ECO:0007669"/>
    <property type="project" value="UniProtKB-KW"/>
</dbReference>
<gene>
    <name evidence="13" type="ORF">LUZ63_009166</name>
</gene>
<dbReference type="InterPro" id="IPR012340">
    <property type="entry name" value="NA-bd_OB-fold"/>
</dbReference>
<dbReference type="FunFam" id="3.30.930.10:FF:000013">
    <property type="entry name" value="Aspartate--tRNA ligase, cytoplasmic"/>
    <property type="match status" value="1"/>
</dbReference>
<evidence type="ECO:0000313" key="14">
    <source>
        <dbReference type="Proteomes" id="UP001151287"/>
    </source>
</evidence>
<evidence type="ECO:0000256" key="11">
    <source>
        <dbReference type="SAM" id="MobiDB-lite"/>
    </source>
</evidence>
<dbReference type="InterPro" id="IPR045864">
    <property type="entry name" value="aa-tRNA-synth_II/BPL/LPL"/>
</dbReference>
<dbReference type="Gene3D" id="3.40.50.2000">
    <property type="entry name" value="Glycogen Phosphorylase B"/>
    <property type="match status" value="1"/>
</dbReference>
<sequence length="782" mass="86958">MKTSALSGSVDDLVPQNPCRVAAPFITSSLPLFLSCHSSFADTPSKEDAQICPSLKPLHIEASVLIPTPNSQYSLDSEGDMGERREVFVTVGTTCFDKLVAAVDSEPVKAALFCRGFSHLKIQIGRGNYFPSKVSRQPGALEVDYFTFSPNIADHLKSASLVISHAGSESIFETLRLGKPLVVVLNEDLVDNHQAELAEELASRKHLFIARGPHLLALTIERMDLELFVPYKPREGDQINTSLKLTSPCEGPANKQEKGEGALISKSKAKKGTKKAAQRHQDRAAISLARGSEYDENDPLSSSYGNIPLEDIQSKCITGRMWTDVGELCAEMKGETVLIRGAAQAIRPTSKKIVFLVVRQSMSTVQCILVVTKDIISPQMVRFATSLTKESIVDVEGVISIPDKLITGATQQVEIQVRKLYCINRAVPNLPINIEDASRSETEFKKAEESGEQLVRVGQDTRLNNRGLDLRTPANQAIFYVKSVGVNKIREFLLSKKFVEIFTPKVIAGSSEGGAEVFKLEYKGKPACLAQSPQLHKQMAICGGFGRVFEVGPVFRAENSYTHRHLCEFVGLDVEMVIKEHYYEVCDIVEELFVAIFNHLNNNCSKELEVIKRQYPFQPIKYLPKRLTYDEGVQMLKEAGVEIEPMGDLSTEAEKKLGKLVRDKYNTDFFILTKFPLGIRPFYTMPCHDNPKYSNSFDVFLRGEEIISGAQRIHDQEILIERAKQCGIDVKTISTYIDFFGFAPPPHGGFGAGLERVVMLFLGLNNIRKCSLFPRDPQRLTP</sequence>
<keyword evidence="8" id="KW-0648">Protein biosynthesis</keyword>
<evidence type="ECO:0000256" key="8">
    <source>
        <dbReference type="ARBA" id="ARBA00022917"/>
    </source>
</evidence>
<comment type="subcellular location">
    <subcellularLocation>
        <location evidence="1">Cytoplasm</location>
    </subcellularLocation>
</comment>
<evidence type="ECO:0000256" key="2">
    <source>
        <dbReference type="ARBA" id="ARBA00005312"/>
    </source>
</evidence>
<dbReference type="SUPFAM" id="SSF50249">
    <property type="entry name" value="Nucleic acid-binding proteins"/>
    <property type="match status" value="1"/>
</dbReference>
<comment type="catalytic activity">
    <reaction evidence="10">
        <text>tRNA(Asp) + L-aspartate + ATP = L-aspartyl-tRNA(Asp) + AMP + diphosphate</text>
        <dbReference type="Rhea" id="RHEA:19649"/>
        <dbReference type="Rhea" id="RHEA-COMP:9660"/>
        <dbReference type="Rhea" id="RHEA-COMP:9678"/>
        <dbReference type="ChEBI" id="CHEBI:29991"/>
        <dbReference type="ChEBI" id="CHEBI:30616"/>
        <dbReference type="ChEBI" id="CHEBI:33019"/>
        <dbReference type="ChEBI" id="CHEBI:78442"/>
        <dbReference type="ChEBI" id="CHEBI:78516"/>
        <dbReference type="ChEBI" id="CHEBI:456215"/>
        <dbReference type="EC" id="6.1.1.12"/>
    </reaction>
</comment>
<keyword evidence="6" id="KW-0547">Nucleotide-binding</keyword>
<accession>A0A9Q0CEI6</accession>
<dbReference type="InterPro" id="IPR006195">
    <property type="entry name" value="aa-tRNA-synth_II"/>
</dbReference>
<evidence type="ECO:0000256" key="9">
    <source>
        <dbReference type="ARBA" id="ARBA00023146"/>
    </source>
</evidence>
<comment type="similarity">
    <text evidence="2">Belongs to the class-II aminoacyl-tRNA synthetase family. Type 2 subfamily.</text>
</comment>